<dbReference type="PANTHER" id="PTHR47152:SF1">
    <property type="entry name" value="SLL1186 PROTEIN"/>
    <property type="match status" value="1"/>
</dbReference>
<dbReference type="PaxDb" id="1148-1652009"/>
<protein>
    <submittedName>
        <fullName evidence="2">Slr1081 protein</fullName>
    </submittedName>
</protein>
<feature type="domain" description="Putative restriction endonuclease" evidence="1">
    <location>
        <begin position="32"/>
        <end position="173"/>
    </location>
</feature>
<dbReference type="InterPro" id="IPR008538">
    <property type="entry name" value="Uma2"/>
</dbReference>
<dbReference type="PIR" id="S74784">
    <property type="entry name" value="S74784"/>
</dbReference>
<dbReference type="PANTHER" id="PTHR47152">
    <property type="entry name" value="SLR2084 PROTEIN-RELATED"/>
    <property type="match status" value="1"/>
</dbReference>
<dbReference type="InterPro" id="IPR012296">
    <property type="entry name" value="Nuclease_put_TT1808"/>
</dbReference>
<organism evidence="2 3">
    <name type="scientific">Synechocystis sp. (strain ATCC 27184 / PCC 6803 / Kazusa)</name>
    <dbReference type="NCBI Taxonomy" id="1111708"/>
    <lineage>
        <taxon>Bacteria</taxon>
        <taxon>Bacillati</taxon>
        <taxon>Cyanobacteriota</taxon>
        <taxon>Cyanophyceae</taxon>
        <taxon>Synechococcales</taxon>
        <taxon>Merismopediaceae</taxon>
        <taxon>Synechocystis</taxon>
    </lineage>
</organism>
<dbReference type="CDD" id="cd06260">
    <property type="entry name" value="DUF820-like"/>
    <property type="match status" value="1"/>
</dbReference>
<evidence type="ECO:0000313" key="2">
    <source>
        <dbReference type="EMBL" id="BAA16935.1"/>
    </source>
</evidence>
<reference evidence="2 3" key="2">
    <citation type="journal article" date="1996" name="DNA Res.">
        <title>Sequence analysis of the genome of the unicellular cyanobacterium Synechocystis sp. strain PCC6803. II. Sequence determination of the entire genome and assignment of potential protein-coding regions.</title>
        <authorList>
            <person name="Kaneko T."/>
            <person name="Sato S."/>
            <person name="Kotani H."/>
            <person name="Tanaka A."/>
            <person name="Asamizu E."/>
            <person name="Nakamura Y."/>
            <person name="Miyajima N."/>
            <person name="Hirosawa M."/>
            <person name="Sugiura M."/>
            <person name="Sasamoto S."/>
            <person name="Kimura T."/>
            <person name="Hosouchi T."/>
            <person name="Matsuno A."/>
            <person name="Muraki A."/>
            <person name="Nakazaki N."/>
            <person name="Naruo K."/>
            <person name="Okumura S."/>
            <person name="Shimpo S."/>
            <person name="Takeuchi C."/>
            <person name="Wada T."/>
            <person name="Watanabe A."/>
            <person name="Yamada M."/>
            <person name="Yasuda M."/>
            <person name="Tabata S."/>
        </authorList>
    </citation>
    <scope>NUCLEOTIDE SEQUENCE [LARGE SCALE GENOMIC DNA]</scope>
    <source>
        <strain evidence="3">ATCC 27184 / PCC 6803 / Kazusa</strain>
    </source>
</reference>
<reference evidence="2 3" key="1">
    <citation type="journal article" date="1995" name="DNA Res.">
        <title>Sequence analysis of the genome of the unicellular cyanobacterium Synechocystis sp. strain PCC6803. I. Sequence features in the 1 Mb region from map positions 64% to 92% of the genome.</title>
        <authorList>
            <person name="Kaneko T."/>
            <person name="Tanaka A."/>
            <person name="Sato S."/>
            <person name="Kotani H."/>
            <person name="Sazuka T."/>
            <person name="Miyajima N."/>
            <person name="Sugiura M."/>
            <person name="Tabata S."/>
        </authorList>
    </citation>
    <scope>NUCLEOTIDE SEQUENCE [LARGE SCALE GENOMIC DNA]</scope>
    <source>
        <strain evidence="3">ATCC 27184 / PCC 6803 / Kazusa</strain>
    </source>
</reference>
<name>P72918_SYNY3</name>
<dbReference type="InterPro" id="IPR011335">
    <property type="entry name" value="Restrct_endonuc-II-like"/>
</dbReference>
<dbReference type="EnsemblBacteria" id="BAA16935">
    <property type="protein sequence ID" value="BAA16935"/>
    <property type="gene ID" value="BAA16935"/>
</dbReference>
<dbReference type="Pfam" id="PF05685">
    <property type="entry name" value="Uma2"/>
    <property type="match status" value="1"/>
</dbReference>
<gene>
    <name evidence="2" type="ordered locus">slr1081</name>
</gene>
<dbReference type="EMBL" id="BA000022">
    <property type="protein sequence ID" value="BAA16935.1"/>
    <property type="molecule type" value="Genomic_DNA"/>
</dbReference>
<dbReference type="Proteomes" id="UP000001425">
    <property type="component" value="Chromosome"/>
</dbReference>
<dbReference type="eggNOG" id="COG4636">
    <property type="taxonomic scope" value="Bacteria"/>
</dbReference>
<dbReference type="AlphaFoldDB" id="P72918"/>
<proteinExistence type="predicted"/>
<dbReference type="Gene3D" id="3.90.1570.10">
    <property type="entry name" value="tt1808, chain A"/>
    <property type="match status" value="1"/>
</dbReference>
<keyword evidence="3" id="KW-1185">Reference proteome</keyword>
<dbReference type="SUPFAM" id="SSF52980">
    <property type="entry name" value="Restriction endonuclease-like"/>
    <property type="match status" value="1"/>
</dbReference>
<evidence type="ECO:0000313" key="3">
    <source>
        <dbReference type="Proteomes" id="UP000001425"/>
    </source>
</evidence>
<dbReference type="PhylomeDB" id="P72918"/>
<dbReference type="KEGG" id="syn:slr1081"/>
<sequence>MTLTVAIPRIEIAPGSHLTIPNVSWVDFISLLKELGEKRHSRLAYYQGRLEIMAPLALHEKPNRLITDIVKAILECQERDWEDFGSTTLKQPPFAGIEPDSCFYIQNASQMREYKNLDLNQSPPPDLAIECNLSSKTVIDAYQAIGVPEVWIYSNNQLQIYLYSEQGYLESNQSQVFPDLAVMSMIPQLIQKAYQVGTRQMLGELKAQLK</sequence>
<evidence type="ECO:0000259" key="1">
    <source>
        <dbReference type="Pfam" id="PF05685"/>
    </source>
</evidence>
<dbReference type="STRING" id="1148.gene:10497795"/>
<dbReference type="InParanoid" id="P72918"/>
<accession>P72918</accession>
<dbReference type="IntAct" id="P72918">
    <property type="interactions" value="2"/>
</dbReference>